<sequence length="196" mass="22984">MAATPAGGDAWQFMIPQPSAKHLEEAVWAIENRPTTPESEPPACERDRGWRDTFLQICRDRDIYDAVRELNANEDYWRKEEAHFQDVVMMCLVDYNDLFSWEASEAECPPMEWFRTVFSRRRHNERRWRQATPPPINIARTGEANGQQNGSGRVRWRKRSMKRFLSKSVDDRQHAVASVTTSRHPHERAAKFNRSP</sequence>
<feature type="compositionally biased region" description="Basic residues" evidence="1">
    <location>
        <begin position="154"/>
        <end position="165"/>
    </location>
</feature>
<feature type="region of interest" description="Disordered" evidence="1">
    <location>
        <begin position="135"/>
        <end position="196"/>
    </location>
</feature>
<reference evidence="2" key="1">
    <citation type="submission" date="2023-08" db="EMBL/GenBank/DDBJ databases">
        <title>Black Yeasts Isolated from many extreme environments.</title>
        <authorList>
            <person name="Coleine C."/>
            <person name="Stajich J.E."/>
            <person name="Selbmann L."/>
        </authorList>
    </citation>
    <scope>NUCLEOTIDE SEQUENCE</scope>
    <source>
        <strain evidence="2">CCFEE 5810</strain>
    </source>
</reference>
<comment type="caution">
    <text evidence="2">The sequence shown here is derived from an EMBL/GenBank/DDBJ whole genome shotgun (WGS) entry which is preliminary data.</text>
</comment>
<accession>A0AAN8A021</accession>
<name>A0AAN8A021_9PEZI</name>
<organism evidence="2 3">
    <name type="scientific">Elasticomyces elasticus</name>
    <dbReference type="NCBI Taxonomy" id="574655"/>
    <lineage>
        <taxon>Eukaryota</taxon>
        <taxon>Fungi</taxon>
        <taxon>Dikarya</taxon>
        <taxon>Ascomycota</taxon>
        <taxon>Pezizomycotina</taxon>
        <taxon>Dothideomycetes</taxon>
        <taxon>Dothideomycetidae</taxon>
        <taxon>Mycosphaerellales</taxon>
        <taxon>Teratosphaeriaceae</taxon>
        <taxon>Elasticomyces</taxon>
    </lineage>
</organism>
<dbReference type="Proteomes" id="UP001310594">
    <property type="component" value="Unassembled WGS sequence"/>
</dbReference>
<dbReference type="EMBL" id="JAVRQU010000014">
    <property type="protein sequence ID" value="KAK5695477.1"/>
    <property type="molecule type" value="Genomic_DNA"/>
</dbReference>
<protein>
    <submittedName>
        <fullName evidence="2">Uncharacterized protein</fullName>
    </submittedName>
</protein>
<gene>
    <name evidence="2" type="ORF">LTR97_008985</name>
</gene>
<evidence type="ECO:0000256" key="1">
    <source>
        <dbReference type="SAM" id="MobiDB-lite"/>
    </source>
</evidence>
<evidence type="ECO:0000313" key="2">
    <source>
        <dbReference type="EMBL" id="KAK5695477.1"/>
    </source>
</evidence>
<evidence type="ECO:0000313" key="3">
    <source>
        <dbReference type="Proteomes" id="UP001310594"/>
    </source>
</evidence>
<proteinExistence type="predicted"/>
<dbReference type="AlphaFoldDB" id="A0AAN8A021"/>